<sequence length="544" mass="60469">MLQIPSSIPSLVSISSKVLLGLCGSFFIGSKAVFKQLVLSIPKNSFSATRTTASLLLPTKCDLVTPAISLSCITVMGYIFMVVAGLFCILRAKGFASSVHGQPPSPPPQPNSINGLAEKKRGRPWSTWLICIILGLLLGLVALYNFRGTPHNSLATSAIPIQRFSSAERLFFAGLSAASRFSSAVRLHISTHGQRYVENTLLALAGHCGSFLIVLVFGRLCKFGVGVTRWLWLTILCGVVVPFTIMGSFTSLSWVLWILYFWHCDEHIVTTAHEINPGMLRFPSALFFLSRYDPVKISMVLGPAIIHVGTMCIRAVLLALDAIPSTGRVLIRGLSDRDLVLRCLQMSAQLTGILFAYFSVVAVGLQYFTLHPQVQQAVWQAFSSTHARAQVQSGYRSLLNKHEEMKALKIVEFRMLRATTWEMLLAAIQWCAQMWGALCWGHRLLILAPALIFYIYYLLVSMRRRFRNWRRRRRQCASIDGESDDTTKTIPDDIDARSHKGTPTTSSPSQGLLTRVCLLFPVRTRLPTAELGYTPSYTPCRHTL</sequence>
<organism evidence="3 4">
    <name type="scientific">Mycena belliarum</name>
    <dbReference type="NCBI Taxonomy" id="1033014"/>
    <lineage>
        <taxon>Eukaryota</taxon>
        <taxon>Fungi</taxon>
        <taxon>Dikarya</taxon>
        <taxon>Basidiomycota</taxon>
        <taxon>Agaricomycotina</taxon>
        <taxon>Agaricomycetes</taxon>
        <taxon>Agaricomycetidae</taxon>
        <taxon>Agaricales</taxon>
        <taxon>Marasmiineae</taxon>
        <taxon>Mycenaceae</taxon>
        <taxon>Mycena</taxon>
    </lineage>
</organism>
<comment type="caution">
    <text evidence="3">The sequence shown here is derived from an EMBL/GenBank/DDBJ whole genome shotgun (WGS) entry which is preliminary data.</text>
</comment>
<feature type="transmembrane region" description="Helical" evidence="2">
    <location>
        <begin position="200"/>
        <end position="218"/>
    </location>
</feature>
<name>A0AAD6U386_9AGAR</name>
<feature type="transmembrane region" description="Helical" evidence="2">
    <location>
        <begin position="230"/>
        <end position="260"/>
    </location>
</feature>
<reference evidence="3" key="1">
    <citation type="submission" date="2023-03" db="EMBL/GenBank/DDBJ databases">
        <title>Massive genome expansion in bonnet fungi (Mycena s.s.) driven by repeated elements and novel gene families across ecological guilds.</title>
        <authorList>
            <consortium name="Lawrence Berkeley National Laboratory"/>
            <person name="Harder C.B."/>
            <person name="Miyauchi S."/>
            <person name="Viragh M."/>
            <person name="Kuo A."/>
            <person name="Thoen E."/>
            <person name="Andreopoulos B."/>
            <person name="Lu D."/>
            <person name="Skrede I."/>
            <person name="Drula E."/>
            <person name="Henrissat B."/>
            <person name="Morin E."/>
            <person name="Kohler A."/>
            <person name="Barry K."/>
            <person name="LaButti K."/>
            <person name="Morin E."/>
            <person name="Salamov A."/>
            <person name="Lipzen A."/>
            <person name="Mereny Z."/>
            <person name="Hegedus B."/>
            <person name="Baldrian P."/>
            <person name="Stursova M."/>
            <person name="Weitz H."/>
            <person name="Taylor A."/>
            <person name="Grigoriev I.V."/>
            <person name="Nagy L.G."/>
            <person name="Martin F."/>
            <person name="Kauserud H."/>
        </authorList>
    </citation>
    <scope>NUCLEOTIDE SEQUENCE</scope>
    <source>
        <strain evidence="3">CBHHK173m</strain>
    </source>
</reference>
<proteinExistence type="predicted"/>
<evidence type="ECO:0000313" key="4">
    <source>
        <dbReference type="Proteomes" id="UP001222325"/>
    </source>
</evidence>
<evidence type="ECO:0000256" key="2">
    <source>
        <dbReference type="SAM" id="Phobius"/>
    </source>
</evidence>
<feature type="compositionally biased region" description="Basic and acidic residues" evidence="1">
    <location>
        <begin position="485"/>
        <end position="498"/>
    </location>
</feature>
<protein>
    <submittedName>
        <fullName evidence="3">Uncharacterized protein</fullName>
    </submittedName>
</protein>
<feature type="transmembrane region" description="Helical" evidence="2">
    <location>
        <begin position="444"/>
        <end position="462"/>
    </location>
</feature>
<accession>A0AAD6U386</accession>
<keyword evidence="2" id="KW-0812">Transmembrane</keyword>
<feature type="transmembrane region" description="Helical" evidence="2">
    <location>
        <begin position="344"/>
        <end position="368"/>
    </location>
</feature>
<feature type="transmembrane region" description="Helical" evidence="2">
    <location>
        <begin position="125"/>
        <end position="146"/>
    </location>
</feature>
<dbReference type="EMBL" id="JARJCN010000042">
    <property type="protein sequence ID" value="KAJ7083185.1"/>
    <property type="molecule type" value="Genomic_DNA"/>
</dbReference>
<feature type="region of interest" description="Disordered" evidence="1">
    <location>
        <begin position="480"/>
        <end position="510"/>
    </location>
</feature>
<keyword evidence="2" id="KW-1133">Transmembrane helix</keyword>
<keyword evidence="4" id="KW-1185">Reference proteome</keyword>
<feature type="compositionally biased region" description="Polar residues" evidence="1">
    <location>
        <begin position="501"/>
        <end position="510"/>
    </location>
</feature>
<dbReference type="Proteomes" id="UP001222325">
    <property type="component" value="Unassembled WGS sequence"/>
</dbReference>
<gene>
    <name evidence="3" type="ORF">B0H15DRAFT_952202</name>
</gene>
<dbReference type="AlphaFoldDB" id="A0AAD6U386"/>
<evidence type="ECO:0000256" key="1">
    <source>
        <dbReference type="SAM" id="MobiDB-lite"/>
    </source>
</evidence>
<keyword evidence="2" id="KW-0472">Membrane</keyword>
<feature type="transmembrane region" description="Helical" evidence="2">
    <location>
        <begin position="64"/>
        <end position="90"/>
    </location>
</feature>
<feature type="transmembrane region" description="Helical" evidence="2">
    <location>
        <begin position="297"/>
        <end position="323"/>
    </location>
</feature>
<evidence type="ECO:0000313" key="3">
    <source>
        <dbReference type="EMBL" id="KAJ7083185.1"/>
    </source>
</evidence>